<dbReference type="AlphaFoldDB" id="A0AAD6N823"/>
<feature type="region of interest" description="Disordered" evidence="1">
    <location>
        <begin position="21"/>
        <end position="90"/>
    </location>
</feature>
<dbReference type="EMBL" id="JAQJZL010000005">
    <property type="protein sequence ID" value="KAJ6041387.1"/>
    <property type="molecule type" value="Genomic_DNA"/>
</dbReference>
<keyword evidence="2" id="KW-0812">Transmembrane</keyword>
<sequence length="165" mass="17938">MSPFEHSTTFGNFGVPASSLIHDNPLGIATQTSSPENSETRHSTQDGDLKAVETTGQPETKKVSNILGNSAGQDEPEKDDNPEGSSKHQFQISRKDNFYVDPRLIGHFFHECFALAALAVYWIGWVVCALGYLILRTLRQGGQHGPLNIPPPPDGDNTPIRTPGS</sequence>
<keyword evidence="4" id="KW-1185">Reference proteome</keyword>
<proteinExistence type="predicted"/>
<protein>
    <submittedName>
        <fullName evidence="3">Uncharacterized protein</fullName>
    </submittedName>
</protein>
<keyword evidence="2" id="KW-1133">Transmembrane helix</keyword>
<feature type="transmembrane region" description="Helical" evidence="2">
    <location>
        <begin position="113"/>
        <end position="135"/>
    </location>
</feature>
<evidence type="ECO:0000313" key="4">
    <source>
        <dbReference type="Proteomes" id="UP001219568"/>
    </source>
</evidence>
<gene>
    <name evidence="3" type="ORF">N7460_006777</name>
</gene>
<evidence type="ECO:0000256" key="2">
    <source>
        <dbReference type="SAM" id="Phobius"/>
    </source>
</evidence>
<reference evidence="3" key="1">
    <citation type="journal article" date="2023" name="IMA Fungus">
        <title>Comparative genomic study of the Penicillium genus elucidates a diverse pangenome and 15 lateral gene transfer events.</title>
        <authorList>
            <person name="Petersen C."/>
            <person name="Sorensen T."/>
            <person name="Nielsen M.R."/>
            <person name="Sondergaard T.E."/>
            <person name="Sorensen J.L."/>
            <person name="Fitzpatrick D.A."/>
            <person name="Frisvad J.C."/>
            <person name="Nielsen K.L."/>
        </authorList>
    </citation>
    <scope>NUCLEOTIDE SEQUENCE</scope>
    <source>
        <strain evidence="3">IBT 15450</strain>
    </source>
</reference>
<organism evidence="3 4">
    <name type="scientific">Penicillium canescens</name>
    <dbReference type="NCBI Taxonomy" id="5083"/>
    <lineage>
        <taxon>Eukaryota</taxon>
        <taxon>Fungi</taxon>
        <taxon>Dikarya</taxon>
        <taxon>Ascomycota</taxon>
        <taxon>Pezizomycotina</taxon>
        <taxon>Eurotiomycetes</taxon>
        <taxon>Eurotiomycetidae</taxon>
        <taxon>Eurotiales</taxon>
        <taxon>Aspergillaceae</taxon>
        <taxon>Penicillium</taxon>
    </lineage>
</organism>
<accession>A0AAD6N823</accession>
<feature type="compositionally biased region" description="Basic and acidic residues" evidence="1">
    <location>
        <begin position="38"/>
        <end position="51"/>
    </location>
</feature>
<comment type="caution">
    <text evidence="3">The sequence shown here is derived from an EMBL/GenBank/DDBJ whole genome shotgun (WGS) entry which is preliminary data.</text>
</comment>
<dbReference type="Proteomes" id="UP001219568">
    <property type="component" value="Unassembled WGS sequence"/>
</dbReference>
<evidence type="ECO:0000256" key="1">
    <source>
        <dbReference type="SAM" id="MobiDB-lite"/>
    </source>
</evidence>
<evidence type="ECO:0000313" key="3">
    <source>
        <dbReference type="EMBL" id="KAJ6041387.1"/>
    </source>
</evidence>
<reference evidence="3" key="2">
    <citation type="submission" date="2023-01" db="EMBL/GenBank/DDBJ databases">
        <authorList>
            <person name="Petersen C."/>
        </authorList>
    </citation>
    <scope>NUCLEOTIDE SEQUENCE</scope>
    <source>
        <strain evidence="3">IBT 15450</strain>
    </source>
</reference>
<feature type="region of interest" description="Disordered" evidence="1">
    <location>
        <begin position="144"/>
        <end position="165"/>
    </location>
</feature>
<name>A0AAD6N823_PENCN</name>
<keyword evidence="2" id="KW-0472">Membrane</keyword>